<feature type="region of interest" description="Disordered" evidence="1">
    <location>
        <begin position="52"/>
        <end position="96"/>
    </location>
</feature>
<reference evidence="4" key="3">
    <citation type="submission" date="2015-06" db="UniProtKB">
        <authorList>
            <consortium name="EnsemblMetazoa"/>
        </authorList>
    </citation>
    <scope>IDENTIFICATION</scope>
</reference>
<dbReference type="EMBL" id="AMQN01001091">
    <property type="status" value="NOT_ANNOTATED_CDS"/>
    <property type="molecule type" value="Genomic_DNA"/>
</dbReference>
<organism evidence="3">
    <name type="scientific">Capitella teleta</name>
    <name type="common">Polychaete worm</name>
    <dbReference type="NCBI Taxonomy" id="283909"/>
    <lineage>
        <taxon>Eukaryota</taxon>
        <taxon>Metazoa</taxon>
        <taxon>Spiralia</taxon>
        <taxon>Lophotrochozoa</taxon>
        <taxon>Annelida</taxon>
        <taxon>Polychaeta</taxon>
        <taxon>Sedentaria</taxon>
        <taxon>Scolecida</taxon>
        <taxon>Capitellidae</taxon>
        <taxon>Capitella</taxon>
    </lineage>
</organism>
<dbReference type="InterPro" id="IPR016024">
    <property type="entry name" value="ARM-type_fold"/>
</dbReference>
<reference evidence="3 5" key="2">
    <citation type="journal article" date="2013" name="Nature">
        <title>Insights into bilaterian evolution from three spiralian genomes.</title>
        <authorList>
            <person name="Simakov O."/>
            <person name="Marletaz F."/>
            <person name="Cho S.J."/>
            <person name="Edsinger-Gonzales E."/>
            <person name="Havlak P."/>
            <person name="Hellsten U."/>
            <person name="Kuo D.H."/>
            <person name="Larsson T."/>
            <person name="Lv J."/>
            <person name="Arendt D."/>
            <person name="Savage R."/>
            <person name="Osoegawa K."/>
            <person name="de Jong P."/>
            <person name="Grimwood J."/>
            <person name="Chapman J.A."/>
            <person name="Shapiro H."/>
            <person name="Aerts A."/>
            <person name="Otillar R.P."/>
            <person name="Terry A.Y."/>
            <person name="Boore J.L."/>
            <person name="Grigoriev I.V."/>
            <person name="Lindberg D.R."/>
            <person name="Seaver E.C."/>
            <person name="Weisblat D.A."/>
            <person name="Putnam N.H."/>
            <person name="Rokhsar D.S."/>
        </authorList>
    </citation>
    <scope>NUCLEOTIDE SEQUENCE</scope>
    <source>
        <strain evidence="3 5">I ESC-2004</strain>
    </source>
</reference>
<dbReference type="STRING" id="283909.R7UWU1"/>
<dbReference type="HOGENOM" id="CLU_486848_0_0_1"/>
<dbReference type="EnsemblMetazoa" id="CapteT213306">
    <property type="protein sequence ID" value="CapteP213306"/>
    <property type="gene ID" value="CapteG213306"/>
</dbReference>
<evidence type="ECO:0000259" key="2">
    <source>
        <dbReference type="Pfam" id="PF13676"/>
    </source>
</evidence>
<dbReference type="PANTHER" id="PTHR46270:SF2">
    <property type="entry name" value="TIR DOMAIN-CONTAINING PROTEIN"/>
    <property type="match status" value="1"/>
</dbReference>
<dbReference type="Gene3D" id="3.40.50.10140">
    <property type="entry name" value="Toll/interleukin-1 receptor homology (TIR) domain"/>
    <property type="match status" value="1"/>
</dbReference>
<sequence length="560" mass="62700">MLPLTAVIRLCCGTSISLPLEAASNATELSNQAVLHERDEYEIKRLIEEYVPGIDDNPGTDVVPTEQEKEEEEVKEDGGGGSNAENSGTRGDALDPSRLRDADLLGVYPHLKSNLRRMTDASLQLIKLKMSAETYHVIHETLLRDFEALYDDCVEMDQRRLLAYHAAKISFDKIAKQIYAKCIDVQSEDGNTRSGAKEIQPTIQNLIWKFSSCNKKFANKLGRNGFIEICFNQLQKNLKRNRHDEGLSALAILYTCARTKNNADEMIRLNVQKVLIDLATRQPQNTDIRIASVLIVCCLNESISSLDQFMDAHLRDAVVGILQQAFMNNCRMHSSYSLSDLLNYLQLLTTTNDKKTGLCSVPGFVDLMRAILSSKRSVDREQAALLIWSLAFGKNASALRADKQLLQILDEISESSPSWEEKWAVDGAMYRLKEQLTPGEFAAYEIDSDVFISAHKNDESIASKIQDSFKDAEIRVGGCVESFGSRVRALRGSRMVLAVLSPSFVRSAQCRTEIELAISAKKELLGLRFKGIVHESWMSSVDMEMVTTVDEVVERLTENL</sequence>
<dbReference type="SUPFAM" id="SSF52200">
    <property type="entry name" value="Toll/Interleukin receptor TIR domain"/>
    <property type="match status" value="1"/>
</dbReference>
<evidence type="ECO:0000256" key="1">
    <source>
        <dbReference type="SAM" id="MobiDB-lite"/>
    </source>
</evidence>
<accession>R7UWU1</accession>
<dbReference type="AlphaFoldDB" id="R7UWU1"/>
<dbReference type="InterPro" id="IPR035897">
    <property type="entry name" value="Toll_tir_struct_dom_sf"/>
</dbReference>
<protein>
    <recommendedName>
        <fullName evidence="2">TIR domain-containing protein</fullName>
    </recommendedName>
</protein>
<reference evidence="5" key="1">
    <citation type="submission" date="2012-12" db="EMBL/GenBank/DDBJ databases">
        <authorList>
            <person name="Hellsten U."/>
            <person name="Grimwood J."/>
            <person name="Chapman J.A."/>
            <person name="Shapiro H."/>
            <person name="Aerts A."/>
            <person name="Otillar R.P."/>
            <person name="Terry A.Y."/>
            <person name="Boore J.L."/>
            <person name="Simakov O."/>
            <person name="Marletaz F."/>
            <person name="Cho S.-J."/>
            <person name="Edsinger-Gonzales E."/>
            <person name="Havlak P."/>
            <person name="Kuo D.-H."/>
            <person name="Larsson T."/>
            <person name="Lv J."/>
            <person name="Arendt D."/>
            <person name="Savage R."/>
            <person name="Osoegawa K."/>
            <person name="de Jong P."/>
            <person name="Lindberg D.R."/>
            <person name="Seaver E.C."/>
            <person name="Weisblat D.A."/>
            <person name="Putnam N.H."/>
            <person name="Grigoriev I.V."/>
            <person name="Rokhsar D.S."/>
        </authorList>
    </citation>
    <scope>NUCLEOTIDE SEQUENCE</scope>
    <source>
        <strain evidence="5">I ESC-2004</strain>
    </source>
</reference>
<dbReference type="InterPro" id="IPR011989">
    <property type="entry name" value="ARM-like"/>
</dbReference>
<evidence type="ECO:0000313" key="3">
    <source>
        <dbReference type="EMBL" id="ELU08397.1"/>
    </source>
</evidence>
<dbReference type="SUPFAM" id="SSF48371">
    <property type="entry name" value="ARM repeat"/>
    <property type="match status" value="1"/>
</dbReference>
<evidence type="ECO:0000313" key="5">
    <source>
        <dbReference type="Proteomes" id="UP000014760"/>
    </source>
</evidence>
<keyword evidence="5" id="KW-1185">Reference proteome</keyword>
<evidence type="ECO:0000313" key="4">
    <source>
        <dbReference type="EnsemblMetazoa" id="CapteP213306"/>
    </source>
</evidence>
<dbReference type="GO" id="GO:0007165">
    <property type="term" value="P:signal transduction"/>
    <property type="evidence" value="ECO:0007669"/>
    <property type="project" value="InterPro"/>
</dbReference>
<dbReference type="InterPro" id="IPR000157">
    <property type="entry name" value="TIR_dom"/>
</dbReference>
<dbReference type="Gene3D" id="1.25.10.10">
    <property type="entry name" value="Leucine-rich Repeat Variant"/>
    <property type="match status" value="1"/>
</dbReference>
<dbReference type="PANTHER" id="PTHR46270">
    <property type="entry name" value="ARMADILLO-TYPE FOLD-RELATED"/>
    <property type="match status" value="1"/>
</dbReference>
<dbReference type="Pfam" id="PF13676">
    <property type="entry name" value="TIR_2"/>
    <property type="match status" value="1"/>
</dbReference>
<gene>
    <name evidence="3" type="ORF">CAPTEDRAFT_213306</name>
</gene>
<proteinExistence type="predicted"/>
<dbReference type="Proteomes" id="UP000014760">
    <property type="component" value="Unassembled WGS sequence"/>
</dbReference>
<feature type="domain" description="TIR" evidence="2">
    <location>
        <begin position="450"/>
        <end position="530"/>
    </location>
</feature>
<dbReference type="EMBL" id="KB299137">
    <property type="protein sequence ID" value="ELU08397.1"/>
    <property type="molecule type" value="Genomic_DNA"/>
</dbReference>
<name>R7UWU1_CAPTE</name>